<accession>A0AAD2D3E6</accession>
<gene>
    <name evidence="1" type="ORF">ECRASSUSDP1_LOCUS20035</name>
</gene>
<dbReference type="EMBL" id="CAMPGE010020385">
    <property type="protein sequence ID" value="CAI2378637.1"/>
    <property type="molecule type" value="Genomic_DNA"/>
</dbReference>
<evidence type="ECO:0000313" key="2">
    <source>
        <dbReference type="Proteomes" id="UP001295684"/>
    </source>
</evidence>
<comment type="caution">
    <text evidence="1">The sequence shown here is derived from an EMBL/GenBank/DDBJ whole genome shotgun (WGS) entry which is preliminary data.</text>
</comment>
<organism evidence="1 2">
    <name type="scientific">Euplotes crassus</name>
    <dbReference type="NCBI Taxonomy" id="5936"/>
    <lineage>
        <taxon>Eukaryota</taxon>
        <taxon>Sar</taxon>
        <taxon>Alveolata</taxon>
        <taxon>Ciliophora</taxon>
        <taxon>Intramacronucleata</taxon>
        <taxon>Spirotrichea</taxon>
        <taxon>Hypotrichia</taxon>
        <taxon>Euplotida</taxon>
        <taxon>Euplotidae</taxon>
        <taxon>Moneuplotes</taxon>
    </lineage>
</organism>
<name>A0AAD2D3E6_EUPCR</name>
<protein>
    <submittedName>
        <fullName evidence="1">Uncharacterized protein</fullName>
    </submittedName>
</protein>
<proteinExistence type="predicted"/>
<reference evidence="1" key="1">
    <citation type="submission" date="2023-07" db="EMBL/GenBank/DDBJ databases">
        <authorList>
            <consortium name="AG Swart"/>
            <person name="Singh M."/>
            <person name="Singh A."/>
            <person name="Seah K."/>
            <person name="Emmerich C."/>
        </authorList>
    </citation>
    <scope>NUCLEOTIDE SEQUENCE</scope>
    <source>
        <strain evidence="1">DP1</strain>
    </source>
</reference>
<dbReference type="AlphaFoldDB" id="A0AAD2D3E6"/>
<keyword evidence="2" id="KW-1185">Reference proteome</keyword>
<dbReference type="Proteomes" id="UP001295684">
    <property type="component" value="Unassembled WGS sequence"/>
</dbReference>
<evidence type="ECO:0000313" key="1">
    <source>
        <dbReference type="EMBL" id="CAI2378637.1"/>
    </source>
</evidence>
<sequence length="259" mass="30162">MGNFFTKKTIHALDEVKGKELTLLRHLVKNKSHVLPKILKCRSEKNIEKRTEFDIDENLLVYNNALGLCKFMKLHRQSKSIKEFDLCLAKIPKFHFEDEVVRSLPSEICNLRINLGVNTLRTRFQRHSRLMCMALSRTTDCVCLNSLILNKSQLHRVFVSASRCNKIIFHQCKLNSERLVLKDLDFKINTLAFMNCGLPNYSNWRDFPQKLACLLSVISNSSLRKSLLKISADETYLSERQKKELITRCNLDDVKIILF</sequence>